<evidence type="ECO:0000313" key="4">
    <source>
        <dbReference type="Proteomes" id="UP000440578"/>
    </source>
</evidence>
<feature type="compositionally biased region" description="Pro residues" evidence="1">
    <location>
        <begin position="318"/>
        <end position="331"/>
    </location>
</feature>
<feature type="transmembrane region" description="Helical" evidence="2">
    <location>
        <begin position="56"/>
        <end position="76"/>
    </location>
</feature>
<dbReference type="EMBL" id="VIIS01000494">
    <property type="protein sequence ID" value="KAF0308356.1"/>
    <property type="molecule type" value="Genomic_DNA"/>
</dbReference>
<organism evidence="3 4">
    <name type="scientific">Amphibalanus amphitrite</name>
    <name type="common">Striped barnacle</name>
    <name type="synonym">Balanus amphitrite</name>
    <dbReference type="NCBI Taxonomy" id="1232801"/>
    <lineage>
        <taxon>Eukaryota</taxon>
        <taxon>Metazoa</taxon>
        <taxon>Ecdysozoa</taxon>
        <taxon>Arthropoda</taxon>
        <taxon>Crustacea</taxon>
        <taxon>Multicrustacea</taxon>
        <taxon>Cirripedia</taxon>
        <taxon>Thoracica</taxon>
        <taxon>Thoracicalcarea</taxon>
        <taxon>Balanomorpha</taxon>
        <taxon>Balanoidea</taxon>
        <taxon>Balanidae</taxon>
        <taxon>Amphibalaninae</taxon>
        <taxon>Amphibalanus</taxon>
    </lineage>
</organism>
<feature type="compositionally biased region" description="Low complexity" evidence="1">
    <location>
        <begin position="301"/>
        <end position="317"/>
    </location>
</feature>
<feature type="compositionally biased region" description="Basic and acidic residues" evidence="1">
    <location>
        <begin position="239"/>
        <end position="255"/>
    </location>
</feature>
<protein>
    <submittedName>
        <fullName evidence="3">Uncharacterized protein</fullName>
    </submittedName>
</protein>
<dbReference type="AlphaFoldDB" id="A0A6A4WLQ4"/>
<feature type="region of interest" description="Disordered" evidence="1">
    <location>
        <begin position="236"/>
        <end position="333"/>
    </location>
</feature>
<gene>
    <name evidence="3" type="ORF">FJT64_020404</name>
</gene>
<feature type="compositionally biased region" description="Pro residues" evidence="1">
    <location>
        <begin position="196"/>
        <end position="219"/>
    </location>
</feature>
<keyword evidence="2" id="KW-0812">Transmembrane</keyword>
<name>A0A6A4WLQ4_AMPAM</name>
<sequence>MKPAPAVPRRRCSVPPLHVRCALLAAALLPTAGITLMLSALRLADGAVSWRTSSGHAAAVSGASLVAAALLAAGAWRRGVALLALAVPLLVGAAAAGQAALVAVFLQTVTPLAVAVQLALLLLLAATVEGTHLLVWRLGGCGGASRCRVQSLQTPPEEQTEVPPDEPPRTPTLWDGDLESRPVSSGRTPPRLTMSPLPPLVPTQVPAPAPANEPAPPPLWNGSIVSDVSAVNDEVYQDDDSRQRVDFDDHGDPKDGSASVSEQHTAPADQQVLQPERPVTGHSSPDRWSTLRAVSDDTLRLEPLPLRSPSPSRDPCRPLSPGPPVSPPPSGPLAIVALLPLLPASRPARRRAPGRRASVPAVSLVPRGAQASRVFTVSQVCPADPVPPPQPAPPQQHSTDLVWHPPETPDPPQLEGPRKNARSASTFVMDEGDLQLTQLDAEELPLSSVVDSGEPGRTGGAHATHTARRHMRRESAPALVWSEDDVLHRLLHNIRRGHADRGRQAGDQ</sequence>
<feature type="transmembrane region" description="Helical" evidence="2">
    <location>
        <begin position="21"/>
        <end position="44"/>
    </location>
</feature>
<feature type="region of interest" description="Disordered" evidence="1">
    <location>
        <begin position="448"/>
        <end position="471"/>
    </location>
</feature>
<reference evidence="3 4" key="1">
    <citation type="submission" date="2019-07" db="EMBL/GenBank/DDBJ databases">
        <title>Draft genome assembly of a fouling barnacle, Amphibalanus amphitrite (Darwin, 1854): The first reference genome for Thecostraca.</title>
        <authorList>
            <person name="Kim W."/>
        </authorList>
    </citation>
    <scope>NUCLEOTIDE SEQUENCE [LARGE SCALE GENOMIC DNA]</scope>
    <source>
        <strain evidence="3">SNU_AA5</strain>
        <tissue evidence="3">Soma without cirri and trophi</tissue>
    </source>
</reference>
<keyword evidence="2" id="KW-0472">Membrane</keyword>
<evidence type="ECO:0000256" key="1">
    <source>
        <dbReference type="SAM" id="MobiDB-lite"/>
    </source>
</evidence>
<feature type="region of interest" description="Disordered" evidence="1">
    <location>
        <begin position="380"/>
        <end position="422"/>
    </location>
</feature>
<feature type="transmembrane region" description="Helical" evidence="2">
    <location>
        <begin position="83"/>
        <end position="106"/>
    </location>
</feature>
<keyword evidence="2" id="KW-1133">Transmembrane helix</keyword>
<proteinExistence type="predicted"/>
<feature type="region of interest" description="Disordered" evidence="1">
    <location>
        <begin position="147"/>
        <end position="224"/>
    </location>
</feature>
<feature type="compositionally biased region" description="Pro residues" evidence="1">
    <location>
        <begin position="384"/>
        <end position="394"/>
    </location>
</feature>
<evidence type="ECO:0000256" key="2">
    <source>
        <dbReference type="SAM" id="Phobius"/>
    </source>
</evidence>
<keyword evidence="4" id="KW-1185">Reference proteome</keyword>
<evidence type="ECO:0000313" key="3">
    <source>
        <dbReference type="EMBL" id="KAF0308356.1"/>
    </source>
</evidence>
<feature type="transmembrane region" description="Helical" evidence="2">
    <location>
        <begin position="112"/>
        <end position="136"/>
    </location>
</feature>
<comment type="caution">
    <text evidence="3">The sequence shown here is derived from an EMBL/GenBank/DDBJ whole genome shotgun (WGS) entry which is preliminary data.</text>
</comment>
<accession>A0A6A4WLQ4</accession>
<dbReference type="Proteomes" id="UP000440578">
    <property type="component" value="Unassembled WGS sequence"/>
</dbReference>